<evidence type="ECO:0000313" key="7">
    <source>
        <dbReference type="Proteomes" id="UP000823936"/>
    </source>
</evidence>
<name>A0A9D1TNK0_9SPIO</name>
<dbReference type="InterPro" id="IPR016192">
    <property type="entry name" value="APOBEC/CMP_deaminase_Zn-bd"/>
</dbReference>
<dbReference type="PROSITE" id="PS51747">
    <property type="entry name" value="CYT_DCMP_DEAMINASES_2"/>
    <property type="match status" value="1"/>
</dbReference>
<dbReference type="PROSITE" id="PS00903">
    <property type="entry name" value="CYT_DCMP_DEAMINASES_1"/>
    <property type="match status" value="1"/>
</dbReference>
<evidence type="ECO:0000256" key="2">
    <source>
        <dbReference type="ARBA" id="ARBA00022723"/>
    </source>
</evidence>
<evidence type="ECO:0000259" key="5">
    <source>
        <dbReference type="PROSITE" id="PS51747"/>
    </source>
</evidence>
<dbReference type="GO" id="GO:0042802">
    <property type="term" value="F:identical protein binding"/>
    <property type="evidence" value="ECO:0007669"/>
    <property type="project" value="UniProtKB-ARBA"/>
</dbReference>
<sequence length="128" mass="14263">MELDKDFVRLIDAASNILNPRELSECSSCGYVSSAIMMESGNIYVGINIDTPCSMGHCAEVSAISSALTHSESRIIKMVTLSHMGRIMPPCGRCREFIYQVDKRNLKTQVLLENGPVELEKLLPELWN</sequence>
<evidence type="ECO:0000256" key="4">
    <source>
        <dbReference type="ARBA" id="ARBA00022833"/>
    </source>
</evidence>
<dbReference type="GO" id="GO:0072527">
    <property type="term" value="P:pyrimidine-containing compound metabolic process"/>
    <property type="evidence" value="ECO:0007669"/>
    <property type="project" value="UniProtKB-ARBA"/>
</dbReference>
<dbReference type="GO" id="GO:0005829">
    <property type="term" value="C:cytosol"/>
    <property type="evidence" value="ECO:0007669"/>
    <property type="project" value="TreeGrafter"/>
</dbReference>
<evidence type="ECO:0000256" key="3">
    <source>
        <dbReference type="ARBA" id="ARBA00022801"/>
    </source>
</evidence>
<comment type="caution">
    <text evidence="6">The sequence shown here is derived from an EMBL/GenBank/DDBJ whole genome shotgun (WGS) entry which is preliminary data.</text>
</comment>
<dbReference type="PANTHER" id="PTHR11644">
    <property type="entry name" value="CYTIDINE DEAMINASE"/>
    <property type="match status" value="1"/>
</dbReference>
<keyword evidence="2" id="KW-0479">Metal-binding</keyword>
<evidence type="ECO:0000256" key="1">
    <source>
        <dbReference type="ARBA" id="ARBA00006576"/>
    </source>
</evidence>
<dbReference type="CDD" id="cd01283">
    <property type="entry name" value="cytidine_deaminase"/>
    <property type="match status" value="1"/>
</dbReference>
<accession>A0A9D1TNK0</accession>
<dbReference type="GO" id="GO:0055086">
    <property type="term" value="P:nucleobase-containing small molecule metabolic process"/>
    <property type="evidence" value="ECO:0007669"/>
    <property type="project" value="UniProtKB-ARBA"/>
</dbReference>
<dbReference type="Pfam" id="PF00383">
    <property type="entry name" value="dCMP_cyt_deam_1"/>
    <property type="match status" value="1"/>
</dbReference>
<dbReference type="Gene3D" id="3.40.140.10">
    <property type="entry name" value="Cytidine Deaminase, domain 2"/>
    <property type="match status" value="1"/>
</dbReference>
<dbReference type="PANTHER" id="PTHR11644:SF2">
    <property type="entry name" value="CYTIDINE DEAMINASE"/>
    <property type="match status" value="1"/>
</dbReference>
<dbReference type="InterPro" id="IPR050202">
    <property type="entry name" value="Cyt/Deoxycyt_deaminase"/>
</dbReference>
<feature type="domain" description="CMP/dCMP-type deaminase" evidence="5">
    <location>
        <begin position="1"/>
        <end position="128"/>
    </location>
</feature>
<gene>
    <name evidence="6" type="ORF">IAB12_01845</name>
</gene>
<reference evidence="6" key="2">
    <citation type="submission" date="2021-04" db="EMBL/GenBank/DDBJ databases">
        <authorList>
            <person name="Gilroy R."/>
        </authorList>
    </citation>
    <scope>NUCLEOTIDE SEQUENCE</scope>
    <source>
        <strain evidence="6">Gambia11-129</strain>
    </source>
</reference>
<dbReference type="GO" id="GO:0008270">
    <property type="term" value="F:zinc ion binding"/>
    <property type="evidence" value="ECO:0007669"/>
    <property type="project" value="InterPro"/>
</dbReference>
<keyword evidence="3" id="KW-0378">Hydrolase</keyword>
<protein>
    <submittedName>
        <fullName evidence="6">Cytidine deaminase</fullName>
    </submittedName>
</protein>
<evidence type="ECO:0000313" key="6">
    <source>
        <dbReference type="EMBL" id="HIV98505.1"/>
    </source>
</evidence>
<dbReference type="EMBL" id="DXHU01000006">
    <property type="protein sequence ID" value="HIV98505.1"/>
    <property type="molecule type" value="Genomic_DNA"/>
</dbReference>
<comment type="similarity">
    <text evidence="1">Belongs to the cytidine and deoxycytidylate deaminase family.</text>
</comment>
<dbReference type="InterPro" id="IPR016193">
    <property type="entry name" value="Cytidine_deaminase-like"/>
</dbReference>
<dbReference type="AlphaFoldDB" id="A0A9D1TNK0"/>
<proteinExistence type="inferred from homology"/>
<dbReference type="Proteomes" id="UP000823936">
    <property type="component" value="Unassembled WGS sequence"/>
</dbReference>
<organism evidence="6 7">
    <name type="scientific">Candidatus Ornithospirochaeta avicola</name>
    <dbReference type="NCBI Taxonomy" id="2840896"/>
    <lineage>
        <taxon>Bacteria</taxon>
        <taxon>Pseudomonadati</taxon>
        <taxon>Spirochaetota</taxon>
        <taxon>Spirochaetia</taxon>
        <taxon>Spirochaetales</taxon>
        <taxon>Spirochaetaceae</taxon>
        <taxon>Spirochaetaceae incertae sedis</taxon>
        <taxon>Candidatus Ornithospirochaeta</taxon>
    </lineage>
</organism>
<dbReference type="InterPro" id="IPR002125">
    <property type="entry name" value="CMP_dCMP_dom"/>
</dbReference>
<dbReference type="GO" id="GO:0004126">
    <property type="term" value="F:cytidine deaminase activity"/>
    <property type="evidence" value="ECO:0007669"/>
    <property type="project" value="TreeGrafter"/>
</dbReference>
<dbReference type="SUPFAM" id="SSF53927">
    <property type="entry name" value="Cytidine deaminase-like"/>
    <property type="match status" value="1"/>
</dbReference>
<reference evidence="6" key="1">
    <citation type="journal article" date="2021" name="PeerJ">
        <title>Extensive microbial diversity within the chicken gut microbiome revealed by metagenomics and culture.</title>
        <authorList>
            <person name="Gilroy R."/>
            <person name="Ravi A."/>
            <person name="Getino M."/>
            <person name="Pursley I."/>
            <person name="Horton D.L."/>
            <person name="Alikhan N.F."/>
            <person name="Baker D."/>
            <person name="Gharbi K."/>
            <person name="Hall N."/>
            <person name="Watson M."/>
            <person name="Adriaenssens E.M."/>
            <person name="Foster-Nyarko E."/>
            <person name="Jarju S."/>
            <person name="Secka A."/>
            <person name="Antonio M."/>
            <person name="Oren A."/>
            <person name="Chaudhuri R.R."/>
            <person name="La Ragione R."/>
            <person name="Hildebrand F."/>
            <person name="Pallen M.J."/>
        </authorList>
    </citation>
    <scope>NUCLEOTIDE SEQUENCE</scope>
    <source>
        <strain evidence="6">Gambia11-129</strain>
    </source>
</reference>
<keyword evidence="4" id="KW-0862">Zinc</keyword>